<reference evidence="2" key="1">
    <citation type="submission" date="2019-09" db="EMBL/GenBank/DDBJ databases">
        <authorList>
            <person name="Needham M D."/>
        </authorList>
    </citation>
    <scope>NUCLEOTIDE SEQUENCE</scope>
</reference>
<accession>A0A5E8CFV5</accession>
<organism evidence="2">
    <name type="scientific">seawater metagenome</name>
    <dbReference type="NCBI Taxonomy" id="1561972"/>
    <lineage>
        <taxon>unclassified sequences</taxon>
        <taxon>metagenomes</taxon>
        <taxon>ecological metagenomes</taxon>
    </lineage>
</organism>
<dbReference type="EMBL" id="CABVLZ010000001">
    <property type="protein sequence ID" value="VVU94358.1"/>
    <property type="molecule type" value="Genomic_DNA"/>
</dbReference>
<dbReference type="GO" id="GO:0003677">
    <property type="term" value="F:DNA binding"/>
    <property type="evidence" value="ECO:0007669"/>
    <property type="project" value="InterPro"/>
</dbReference>
<dbReference type="InterPro" id="IPR006935">
    <property type="entry name" value="Helicase/UvrB_N"/>
</dbReference>
<dbReference type="SUPFAM" id="SSF52540">
    <property type="entry name" value="P-loop containing nucleoside triphosphate hydrolases"/>
    <property type="match status" value="2"/>
</dbReference>
<gene>
    <name evidence="2" type="ORF">CPAV1605_80</name>
</gene>
<dbReference type="InterPro" id="IPR014001">
    <property type="entry name" value="Helicase_ATP-bd"/>
</dbReference>
<dbReference type="Gene3D" id="3.40.50.300">
    <property type="entry name" value="P-loop containing nucleotide triphosphate hydrolases"/>
    <property type="match status" value="2"/>
</dbReference>
<feature type="domain" description="Helicase ATP-binding" evidence="1">
    <location>
        <begin position="870"/>
        <end position="1079"/>
    </location>
</feature>
<sequence>MASEIQQLWNQFTERNWSNIKEYPFKNEEDTIKKEASTNSEKLVRNTGNPSVAVTGAVEGAILEGFGEGSKGGIIKLHYIDGDYKSQLVEKEKIKRFNNKRVFSSCSKIVEGIINNNELKLQFLNNLNQEQYIGLSNEDKQSSLLEYSDKYPNHRDIGGNDMHWRIQVIRLPNKMIEDLYNEFGDNANQLIDIIVNKQAPYWYVHDLVSLHTNSGSMSSSKQLMTFRRSAWRLIDTNINNNFQGKIINLEESGDIYVLDNISYKCKKSKKDIIINQDLNLGIKATIKNGCEKDIYHWICKLLNVSKKDVEKDILKLEEIDKIKFIGTGVYKSLMQKLIRFQPIKCKLPDGYLINSDLVLIYSMYKLLTSPPQYLPSLHRSVPGVENLTKRLGVIAFEDSDPNIIKDIDHLFAAALLAQRVPTWFPSENLILKWFKIGLELQKSTNAIIYKTKSDYPISLNNCDWSNPFQKSAMLLRIIGSFEGDMRMLEYQISNKEKISESNGERPEYMLYPLHSFDQHVKPNIVLYFSDDFEYPESKNIFGGRVGKLFHDCTGINPRRNTKWKDFSSNSFVKMVQKAQKDYYQLLTPEVLVPNNLDSRQYQLQLSNEWIAGLLGVFPLGNISVNRGSKSIKCQMTASLNPFDINSIVVTPKSSVRGNLENIKYAFDDDMQKVALKKAEKLLLEGKLKLTKIKKNNLPLNIYNWYIKKTGTEFKLSKDGKKWRDLNKINSWNEDFPIYVNNIDKYNGIVSDNELLDEIEKFSIGTRRRVLSYIKHSKSFFKMATIARDGSTGDGSDQISIHDSQAFKFFLKFSELIPYAIRPSVIQPFEFKVEKTLMLKHLRELIESTLKENNDCFEIWYKNGEEYFDNYNRILYDFQKEAINRMIKDKSNNKTRHFLNIKVGLGKTLIVLTYLIKRMLSDVKYIVYTMPKSAYGSVIDEISAMGFDVYIYASSKSIDEIWKKSLEDISKINNTKIVVKPFSTKIKFKKGVVNLIEHDGLRKYKESLLNIISDSIFIIDEVHKCLPKGTQRSGIALEISKLAKETIAFTGTPIINSQGAKTLINWLEASVDFNLNLDNFGVATNSMIAYSVKTDVEIQNIDIRCKLDSEEKELYKKAIKKSNLNQMVEICYQACTRKIVEITMEKYNNKIKVFIVARNRSHQIFLANQLVNKIDANVVCIGFNKRDSNLDEDCYSLPYINLTDKSVLEGETDYDIVITRQSFSTGYNLTRMTCMISSVYFSSEPTREQLRGRINRLDQNNKEISYITVMAGILELIHNNYEKVKLVSRCLQTTQIKDKDKSQLKKILHVV</sequence>
<proteinExistence type="predicted"/>
<dbReference type="InterPro" id="IPR027417">
    <property type="entry name" value="P-loop_NTPase"/>
</dbReference>
<name>A0A5E8CFV5_9ZZZZ</name>
<dbReference type="SMART" id="SM00487">
    <property type="entry name" value="DEXDc"/>
    <property type="match status" value="1"/>
</dbReference>
<dbReference type="GO" id="GO:0016787">
    <property type="term" value="F:hydrolase activity"/>
    <property type="evidence" value="ECO:0007669"/>
    <property type="project" value="InterPro"/>
</dbReference>
<dbReference type="Pfam" id="PF04851">
    <property type="entry name" value="ResIII"/>
    <property type="match status" value="1"/>
</dbReference>
<evidence type="ECO:0000259" key="1">
    <source>
        <dbReference type="SMART" id="SM00487"/>
    </source>
</evidence>
<evidence type="ECO:0000313" key="2">
    <source>
        <dbReference type="EMBL" id="VVU94358.1"/>
    </source>
</evidence>
<protein>
    <recommendedName>
        <fullName evidence="1">Helicase ATP-binding domain-containing protein</fullName>
    </recommendedName>
</protein>
<dbReference type="GO" id="GO:0005524">
    <property type="term" value="F:ATP binding"/>
    <property type="evidence" value="ECO:0007669"/>
    <property type="project" value="InterPro"/>
</dbReference>